<feature type="region of interest" description="Disordered" evidence="1">
    <location>
        <begin position="115"/>
        <end position="134"/>
    </location>
</feature>
<proteinExistence type="predicted"/>
<protein>
    <submittedName>
        <fullName evidence="2">Uncharacterized protein</fullName>
    </submittedName>
</protein>
<evidence type="ECO:0000313" key="2">
    <source>
        <dbReference type="EMBL" id="KAG1814237.1"/>
    </source>
</evidence>
<keyword evidence="3" id="KW-1185">Reference proteome</keyword>
<dbReference type="GeneID" id="64637018"/>
<accession>A0A9P7E8R6</accession>
<comment type="caution">
    <text evidence="2">The sequence shown here is derived from an EMBL/GenBank/DDBJ whole genome shotgun (WGS) entry which is preliminary data.</text>
</comment>
<dbReference type="AlphaFoldDB" id="A0A9P7E8R6"/>
<dbReference type="OrthoDB" id="2690406at2759"/>
<dbReference type="RefSeq" id="XP_041191698.1">
    <property type="nucleotide sequence ID" value="XM_041343002.1"/>
</dbReference>
<dbReference type="Proteomes" id="UP000807769">
    <property type="component" value="Unassembled WGS sequence"/>
</dbReference>
<evidence type="ECO:0000256" key="1">
    <source>
        <dbReference type="SAM" id="MobiDB-lite"/>
    </source>
</evidence>
<feature type="compositionally biased region" description="Polar residues" evidence="1">
    <location>
        <begin position="168"/>
        <end position="179"/>
    </location>
</feature>
<evidence type="ECO:0000313" key="3">
    <source>
        <dbReference type="Proteomes" id="UP000807769"/>
    </source>
</evidence>
<feature type="compositionally biased region" description="Polar residues" evidence="1">
    <location>
        <begin position="194"/>
        <end position="205"/>
    </location>
</feature>
<dbReference type="EMBL" id="JABBWG010000021">
    <property type="protein sequence ID" value="KAG1814237.1"/>
    <property type="molecule type" value="Genomic_DNA"/>
</dbReference>
<organism evidence="2 3">
    <name type="scientific">Suillus subaureus</name>
    <dbReference type="NCBI Taxonomy" id="48587"/>
    <lineage>
        <taxon>Eukaryota</taxon>
        <taxon>Fungi</taxon>
        <taxon>Dikarya</taxon>
        <taxon>Basidiomycota</taxon>
        <taxon>Agaricomycotina</taxon>
        <taxon>Agaricomycetes</taxon>
        <taxon>Agaricomycetidae</taxon>
        <taxon>Boletales</taxon>
        <taxon>Suillineae</taxon>
        <taxon>Suillaceae</taxon>
        <taxon>Suillus</taxon>
    </lineage>
</organism>
<reference evidence="2" key="1">
    <citation type="journal article" date="2020" name="New Phytol.">
        <title>Comparative genomics reveals dynamic genome evolution in host specialist ectomycorrhizal fungi.</title>
        <authorList>
            <person name="Lofgren L.A."/>
            <person name="Nguyen N.H."/>
            <person name="Vilgalys R."/>
            <person name="Ruytinx J."/>
            <person name="Liao H.L."/>
            <person name="Branco S."/>
            <person name="Kuo A."/>
            <person name="LaButti K."/>
            <person name="Lipzen A."/>
            <person name="Andreopoulos W."/>
            <person name="Pangilinan J."/>
            <person name="Riley R."/>
            <person name="Hundley H."/>
            <person name="Na H."/>
            <person name="Barry K."/>
            <person name="Grigoriev I.V."/>
            <person name="Stajich J.E."/>
            <person name="Kennedy P.G."/>
        </authorList>
    </citation>
    <scope>NUCLEOTIDE SEQUENCE</scope>
    <source>
        <strain evidence="2">MN1</strain>
    </source>
</reference>
<sequence>MASIGFFKMNTSMEVITTIATYGHDINIVRQAVEMYIVAKKKKGCSEQHIHEKLEKLELKFMHIEALHPAWRDARALFQLRRSDHIPMPMSIVRERENEQQRQLEWESSSVALSSPIASPASNCSSSSASTYTSSSASTYTLSSASTYTTSTRPSSVPSIASVTSNSLSPLSWGSTSKQGLPGHHAPSHARPSSVPSIASVLPTSNSPPSPSWGSTSKQDLPGHYTPSRRDTALSVLSQYSDDSEPDDQVFISPSGNPQN</sequence>
<feature type="region of interest" description="Disordered" evidence="1">
    <location>
        <begin position="168"/>
        <end position="260"/>
    </location>
</feature>
<name>A0A9P7E8R6_9AGAM</name>
<gene>
    <name evidence="2" type="ORF">BJ212DRAFT_359131</name>
</gene>